<dbReference type="AlphaFoldDB" id="A0A1I5DL58"/>
<dbReference type="InterPro" id="IPR001466">
    <property type="entry name" value="Beta-lactam-related"/>
</dbReference>
<feature type="domain" description="Beta-lactamase-related" evidence="2">
    <location>
        <begin position="43"/>
        <end position="330"/>
    </location>
</feature>
<dbReference type="Pfam" id="PF00144">
    <property type="entry name" value="Beta-lactamase"/>
    <property type="match status" value="1"/>
</dbReference>
<evidence type="ECO:0000313" key="3">
    <source>
        <dbReference type="EMBL" id="SFN99994.1"/>
    </source>
</evidence>
<dbReference type="Gene3D" id="3.40.710.10">
    <property type="entry name" value="DD-peptidase/beta-lactamase superfamily"/>
    <property type="match status" value="1"/>
</dbReference>
<dbReference type="InterPro" id="IPR012338">
    <property type="entry name" value="Beta-lactam/transpept-like"/>
</dbReference>
<evidence type="ECO:0000313" key="4">
    <source>
        <dbReference type="Proteomes" id="UP000199036"/>
    </source>
</evidence>
<keyword evidence="1" id="KW-0732">Signal</keyword>
<dbReference type="STRING" id="913024.SAMN05421741_11644"/>
<dbReference type="SUPFAM" id="SSF56601">
    <property type="entry name" value="beta-lactamase/transpeptidase-like"/>
    <property type="match status" value="1"/>
</dbReference>
<feature type="signal peptide" evidence="1">
    <location>
        <begin position="1"/>
        <end position="20"/>
    </location>
</feature>
<organism evidence="3 4">
    <name type="scientific">Paenimyroides ummariense</name>
    <dbReference type="NCBI Taxonomy" id="913024"/>
    <lineage>
        <taxon>Bacteria</taxon>
        <taxon>Pseudomonadati</taxon>
        <taxon>Bacteroidota</taxon>
        <taxon>Flavobacteriia</taxon>
        <taxon>Flavobacteriales</taxon>
        <taxon>Flavobacteriaceae</taxon>
        <taxon>Paenimyroides</taxon>
    </lineage>
</organism>
<keyword evidence="3" id="KW-0645">Protease</keyword>
<accession>A0A1I5DL58</accession>
<dbReference type="Proteomes" id="UP000199036">
    <property type="component" value="Unassembled WGS sequence"/>
</dbReference>
<evidence type="ECO:0000259" key="2">
    <source>
        <dbReference type="Pfam" id="PF00144"/>
    </source>
</evidence>
<dbReference type="InterPro" id="IPR050491">
    <property type="entry name" value="AmpC-like"/>
</dbReference>
<dbReference type="GO" id="GO:0004180">
    <property type="term" value="F:carboxypeptidase activity"/>
    <property type="evidence" value="ECO:0007669"/>
    <property type="project" value="UniProtKB-KW"/>
</dbReference>
<reference evidence="4" key="1">
    <citation type="submission" date="2016-10" db="EMBL/GenBank/DDBJ databases">
        <authorList>
            <person name="Varghese N."/>
            <person name="Submissions S."/>
        </authorList>
    </citation>
    <scope>NUCLEOTIDE SEQUENCE [LARGE SCALE GENOMIC DNA]</scope>
    <source>
        <strain evidence="4">DS-12</strain>
    </source>
</reference>
<evidence type="ECO:0000256" key="1">
    <source>
        <dbReference type="SAM" id="SignalP"/>
    </source>
</evidence>
<dbReference type="EMBL" id="FOVI01000016">
    <property type="protein sequence ID" value="SFN99994.1"/>
    <property type="molecule type" value="Genomic_DNA"/>
</dbReference>
<protein>
    <submittedName>
        <fullName evidence="3">D-alanyl-D-alanine carboxypeptidase</fullName>
    </submittedName>
</protein>
<dbReference type="PANTHER" id="PTHR46825">
    <property type="entry name" value="D-ALANYL-D-ALANINE-CARBOXYPEPTIDASE/ENDOPEPTIDASE AMPH"/>
    <property type="match status" value="1"/>
</dbReference>
<name>A0A1I5DL58_9FLAO</name>
<dbReference type="OrthoDB" id="9793489at2"/>
<keyword evidence="4" id="KW-1185">Reference proteome</keyword>
<sequence length="441" mass="50644">MRSTLIYIVLFIAAIFNCTAQDFHLDKVDAFVTLIENNNRGIGSLTIYKDGKQLYDRNFGQAHIPEQKFDKQTKYKIGSITKTYTAVLIFELIEKGSLSLEDKLQRFFPDMPGAKEITIDQMLHHSSGLGDYVWKEENPEWLNQKVAEKEIYEEIKKQGLSFKPGEKQEYSNSAYYLLAKIAEQVSNKDYTALIAEKICRPLGLKNTICMSKEYINIYESYTYGIDQKWTEVEDFYFPNTTGAGDIAATTADMLTFINSLFTYKILKKETVEKMKPIIENKEYFGRGLMQMPMRTQMFYGHGGDTQGTHSALGYNEKDKVSIALVLNGERYSRNQFLLGVLSMMYEEDFEVPVFKEVEVNTADLDRYTGTYNSPELPIDISVFHDKGVLYAQGTDQPALPLEAYDTHKYQFEQAGVKLEFLPESNQMIFKQGGMVFKMTKK</sequence>
<dbReference type="PANTHER" id="PTHR46825:SF7">
    <property type="entry name" value="D-ALANYL-D-ALANINE CARBOXYPEPTIDASE"/>
    <property type="match status" value="1"/>
</dbReference>
<feature type="chain" id="PRO_5011607279" evidence="1">
    <location>
        <begin position="21"/>
        <end position="441"/>
    </location>
</feature>
<keyword evidence="3" id="KW-0121">Carboxypeptidase</keyword>
<gene>
    <name evidence="3" type="ORF">SAMN05421741_11644</name>
</gene>
<proteinExistence type="predicted"/>
<dbReference type="RefSeq" id="WP_091524273.1">
    <property type="nucleotide sequence ID" value="NZ_FOVI01000016.1"/>
</dbReference>
<keyword evidence="3" id="KW-0378">Hydrolase</keyword>